<dbReference type="GO" id="GO:0006412">
    <property type="term" value="P:translation"/>
    <property type="evidence" value="ECO:0007669"/>
    <property type="project" value="UniProtKB-UniRule"/>
</dbReference>
<evidence type="ECO:0000256" key="4">
    <source>
        <dbReference type="ARBA" id="ARBA00035204"/>
    </source>
</evidence>
<dbReference type="Pfam" id="PF00831">
    <property type="entry name" value="Ribosomal_L29"/>
    <property type="match status" value="1"/>
</dbReference>
<dbReference type="EMBL" id="MHIE01000001">
    <property type="protein sequence ID" value="OGY46755.1"/>
    <property type="molecule type" value="Genomic_DNA"/>
</dbReference>
<evidence type="ECO:0000256" key="2">
    <source>
        <dbReference type="ARBA" id="ARBA00022980"/>
    </source>
</evidence>
<evidence type="ECO:0000256" key="1">
    <source>
        <dbReference type="ARBA" id="ARBA00009254"/>
    </source>
</evidence>
<evidence type="ECO:0000313" key="7">
    <source>
        <dbReference type="Proteomes" id="UP000178240"/>
    </source>
</evidence>
<dbReference type="InterPro" id="IPR001854">
    <property type="entry name" value="Ribosomal_uL29"/>
</dbReference>
<keyword evidence="3 5" id="KW-0687">Ribonucleoprotein</keyword>
<reference evidence="6 7" key="1">
    <citation type="journal article" date="2016" name="Nat. Commun.">
        <title>Thousands of microbial genomes shed light on interconnected biogeochemical processes in an aquifer system.</title>
        <authorList>
            <person name="Anantharaman K."/>
            <person name="Brown C.T."/>
            <person name="Hug L.A."/>
            <person name="Sharon I."/>
            <person name="Castelle C.J."/>
            <person name="Probst A.J."/>
            <person name="Thomas B.C."/>
            <person name="Singh A."/>
            <person name="Wilkins M.J."/>
            <person name="Karaoz U."/>
            <person name="Brodie E.L."/>
            <person name="Williams K.H."/>
            <person name="Hubbard S.S."/>
            <person name="Banfield J.F."/>
        </authorList>
    </citation>
    <scope>NUCLEOTIDE SEQUENCE [LARGE SCALE GENOMIC DNA]</scope>
</reference>
<dbReference type="GO" id="GO:0003735">
    <property type="term" value="F:structural constituent of ribosome"/>
    <property type="evidence" value="ECO:0007669"/>
    <property type="project" value="InterPro"/>
</dbReference>
<dbReference type="GO" id="GO:0005840">
    <property type="term" value="C:ribosome"/>
    <property type="evidence" value="ECO:0007669"/>
    <property type="project" value="UniProtKB-KW"/>
</dbReference>
<dbReference type="InterPro" id="IPR036049">
    <property type="entry name" value="Ribosomal_uL29_sf"/>
</dbReference>
<sequence>MEFKELKTKSPAELQKLLAETREKLRQLRFKVASKQLKNVREIREAKKIITHVLFLLSQATDNLTKNNSQIVEEKNS</sequence>
<comment type="caution">
    <text evidence="6">The sequence shown here is derived from an EMBL/GenBank/DDBJ whole genome shotgun (WGS) entry which is preliminary data.</text>
</comment>
<dbReference type="Gene3D" id="1.10.287.310">
    <property type="match status" value="1"/>
</dbReference>
<keyword evidence="2 5" id="KW-0689">Ribosomal protein</keyword>
<dbReference type="GO" id="GO:1990904">
    <property type="term" value="C:ribonucleoprotein complex"/>
    <property type="evidence" value="ECO:0007669"/>
    <property type="project" value="UniProtKB-KW"/>
</dbReference>
<evidence type="ECO:0000256" key="3">
    <source>
        <dbReference type="ARBA" id="ARBA00023274"/>
    </source>
</evidence>
<dbReference type="NCBIfam" id="TIGR00012">
    <property type="entry name" value="L29"/>
    <property type="match status" value="1"/>
</dbReference>
<dbReference type="AlphaFoldDB" id="A0A1G1Y342"/>
<dbReference type="STRING" id="1797535.A2744_01190"/>
<name>A0A1G1Y342_9BACT</name>
<accession>A0A1G1Y342</accession>
<organism evidence="6 7">
    <name type="scientific">Candidatus Buchananbacteria bacterium RIFCSPHIGHO2_01_FULL_44_11</name>
    <dbReference type="NCBI Taxonomy" id="1797535"/>
    <lineage>
        <taxon>Bacteria</taxon>
        <taxon>Candidatus Buchananiibacteriota</taxon>
    </lineage>
</organism>
<dbReference type="Proteomes" id="UP000178240">
    <property type="component" value="Unassembled WGS sequence"/>
</dbReference>
<comment type="similarity">
    <text evidence="1 5">Belongs to the universal ribosomal protein uL29 family.</text>
</comment>
<gene>
    <name evidence="5" type="primary">rpmC</name>
    <name evidence="6" type="ORF">A2744_01190</name>
</gene>
<proteinExistence type="inferred from homology"/>
<evidence type="ECO:0000313" key="6">
    <source>
        <dbReference type="EMBL" id="OGY46755.1"/>
    </source>
</evidence>
<dbReference type="HAMAP" id="MF_00374">
    <property type="entry name" value="Ribosomal_uL29"/>
    <property type="match status" value="1"/>
</dbReference>
<protein>
    <recommendedName>
        <fullName evidence="4 5">Large ribosomal subunit protein uL29</fullName>
    </recommendedName>
</protein>
<dbReference type="SUPFAM" id="SSF46561">
    <property type="entry name" value="Ribosomal protein L29 (L29p)"/>
    <property type="match status" value="1"/>
</dbReference>
<evidence type="ECO:0000256" key="5">
    <source>
        <dbReference type="HAMAP-Rule" id="MF_00374"/>
    </source>
</evidence>